<dbReference type="Pfam" id="PF07963">
    <property type="entry name" value="N_methyl"/>
    <property type="match status" value="1"/>
</dbReference>
<dbReference type="RefSeq" id="WP_177197204.1">
    <property type="nucleotide sequence ID" value="NZ_FOUI01000002.1"/>
</dbReference>
<evidence type="ECO:0000313" key="3">
    <source>
        <dbReference type="Proteomes" id="UP000243629"/>
    </source>
</evidence>
<reference evidence="3" key="1">
    <citation type="submission" date="2016-10" db="EMBL/GenBank/DDBJ databases">
        <authorList>
            <person name="Varghese N."/>
            <person name="Submissions S."/>
        </authorList>
    </citation>
    <scope>NUCLEOTIDE SEQUENCE [LARGE SCALE GENOMIC DNA]</scope>
    <source>
        <strain evidence="3">DSM 24213</strain>
    </source>
</reference>
<dbReference type="STRING" id="1720063.SAMN05216217_10249"/>
<dbReference type="NCBIfam" id="TIGR02532">
    <property type="entry name" value="IV_pilin_GFxxxE"/>
    <property type="match status" value="1"/>
</dbReference>
<dbReference type="PROSITE" id="PS00409">
    <property type="entry name" value="PROKAR_NTER_METHYL"/>
    <property type="match status" value="1"/>
</dbReference>
<dbReference type="Proteomes" id="UP000243629">
    <property type="component" value="Unassembled WGS sequence"/>
</dbReference>
<keyword evidence="1" id="KW-0812">Transmembrane</keyword>
<protein>
    <submittedName>
        <fullName evidence="2">Type IV pilus assembly protein PilW</fullName>
    </submittedName>
</protein>
<keyword evidence="3" id="KW-1185">Reference proteome</keyword>
<organism evidence="2 3">
    <name type="scientific">Halopseudomonas yangmingensis</name>
    <dbReference type="NCBI Taxonomy" id="1720063"/>
    <lineage>
        <taxon>Bacteria</taxon>
        <taxon>Pseudomonadati</taxon>
        <taxon>Pseudomonadota</taxon>
        <taxon>Gammaproteobacteria</taxon>
        <taxon>Pseudomonadales</taxon>
        <taxon>Pseudomonadaceae</taxon>
        <taxon>Halopseudomonas</taxon>
    </lineage>
</organism>
<name>A0A1I4P1E5_9GAMM</name>
<dbReference type="EMBL" id="FOUI01000002">
    <property type="protein sequence ID" value="SFM21347.1"/>
    <property type="molecule type" value="Genomic_DNA"/>
</dbReference>
<gene>
    <name evidence="2" type="ORF">SAMN05216217_10249</name>
</gene>
<keyword evidence="1" id="KW-0472">Membrane</keyword>
<dbReference type="AlphaFoldDB" id="A0A1I4P1E5"/>
<evidence type="ECO:0000256" key="1">
    <source>
        <dbReference type="SAM" id="Phobius"/>
    </source>
</evidence>
<feature type="transmembrane region" description="Helical" evidence="1">
    <location>
        <begin position="20"/>
        <end position="42"/>
    </location>
</feature>
<sequence>MPEPCSLPDPFTCPANRGFSLVELMVAMLLSVGLLMAAVQLLPGGSQSLRLQQESARMQEDARFVLQRLAGELRMTASPGCLHLPTLPQNLREQLLQPVNLDPGPPLRLSLLTLAVNQAGPLQGSAGTAEHAARWVVVTDCRGQQQWLDQHKGGGRLAVAPGDWVMALRQLEYRWQGSDLQVRINGAGTPVSLIEGVADFAVDFGVVGAAGGHPEYHPALASTALPHSVRVQLSLQAPPGPQPGAAAQRHVLVTALRNAAQEAEHDTP</sequence>
<evidence type="ECO:0000313" key="2">
    <source>
        <dbReference type="EMBL" id="SFM21347.1"/>
    </source>
</evidence>
<keyword evidence="1" id="KW-1133">Transmembrane helix</keyword>
<proteinExistence type="predicted"/>
<dbReference type="InterPro" id="IPR012902">
    <property type="entry name" value="N_methyl_site"/>
</dbReference>
<accession>A0A1I4P1E5</accession>